<reference evidence="3" key="1">
    <citation type="journal article" date="2013" name="Nature">
        <title>Draft genome of the wheat A-genome progenitor Triticum urartu.</title>
        <authorList>
            <person name="Ling H.Q."/>
            <person name="Zhao S."/>
            <person name="Liu D."/>
            <person name="Wang J."/>
            <person name="Sun H."/>
            <person name="Zhang C."/>
            <person name="Fan H."/>
            <person name="Li D."/>
            <person name="Dong L."/>
            <person name="Tao Y."/>
            <person name="Gao C."/>
            <person name="Wu H."/>
            <person name="Li Y."/>
            <person name="Cui Y."/>
            <person name="Guo X."/>
            <person name="Zheng S."/>
            <person name="Wang B."/>
            <person name="Yu K."/>
            <person name="Liang Q."/>
            <person name="Yang W."/>
            <person name="Lou X."/>
            <person name="Chen J."/>
            <person name="Feng M."/>
            <person name="Jian J."/>
            <person name="Zhang X."/>
            <person name="Luo G."/>
            <person name="Jiang Y."/>
            <person name="Liu J."/>
            <person name="Wang Z."/>
            <person name="Sha Y."/>
            <person name="Zhang B."/>
            <person name="Wu H."/>
            <person name="Tang D."/>
            <person name="Shen Q."/>
            <person name="Xue P."/>
            <person name="Zou S."/>
            <person name="Wang X."/>
            <person name="Liu X."/>
            <person name="Wang F."/>
            <person name="Yang Y."/>
            <person name="An X."/>
            <person name="Dong Z."/>
            <person name="Zhang K."/>
            <person name="Zhang X."/>
            <person name="Luo M.C."/>
            <person name="Dvorak J."/>
            <person name="Tong Y."/>
            <person name="Wang J."/>
            <person name="Yang H."/>
            <person name="Li Z."/>
            <person name="Wang D."/>
            <person name="Zhang A."/>
            <person name="Wang J."/>
        </authorList>
    </citation>
    <scope>NUCLEOTIDE SEQUENCE</scope>
    <source>
        <strain evidence="3">cv. G1812</strain>
    </source>
</reference>
<feature type="compositionally biased region" description="Polar residues" evidence="1">
    <location>
        <begin position="139"/>
        <end position="148"/>
    </location>
</feature>
<evidence type="ECO:0000313" key="2">
    <source>
        <dbReference type="EnsemblPlants" id="TuG1812G0300004533.01.T01"/>
    </source>
</evidence>
<proteinExistence type="predicted"/>
<protein>
    <submittedName>
        <fullName evidence="2">Uncharacterized protein</fullName>
    </submittedName>
</protein>
<keyword evidence="3" id="KW-1185">Reference proteome</keyword>
<feature type="compositionally biased region" description="Low complexity" evidence="1">
    <location>
        <begin position="72"/>
        <end position="84"/>
    </location>
</feature>
<evidence type="ECO:0000256" key="1">
    <source>
        <dbReference type="SAM" id="MobiDB-lite"/>
    </source>
</evidence>
<feature type="region of interest" description="Disordered" evidence="1">
    <location>
        <begin position="1"/>
        <end position="30"/>
    </location>
</feature>
<reference evidence="2" key="3">
    <citation type="submission" date="2022-06" db="UniProtKB">
        <authorList>
            <consortium name="EnsemblPlants"/>
        </authorList>
    </citation>
    <scope>IDENTIFICATION</scope>
</reference>
<feature type="region of interest" description="Disordered" evidence="1">
    <location>
        <begin position="66"/>
        <end position="148"/>
    </location>
</feature>
<feature type="compositionally biased region" description="Basic residues" evidence="1">
    <location>
        <begin position="112"/>
        <end position="123"/>
    </location>
</feature>
<accession>A0A8R7PW79</accession>
<feature type="compositionally biased region" description="Basic and acidic residues" evidence="1">
    <location>
        <begin position="13"/>
        <end position="23"/>
    </location>
</feature>
<sequence>MAGETSATRVGKHLRDERGDPARRASPRRARLDIHNFGNTLKFPEASVDNGAPDVAHVGKSRFMGMTPLGMSPPSSGAHAASPPLVGAPNPHGDKWRACHISTGGSTGSPWRRSKQLVARGRRHSGEGPPPLARALNFHGNSASNMVL</sequence>
<name>A0A8R7PW79_TRIUA</name>
<dbReference type="EnsemblPlants" id="TuG1812G0300004533.01.T01">
    <property type="protein sequence ID" value="TuG1812G0300004533.01.T01"/>
    <property type="gene ID" value="TuG1812G0300004533.01"/>
</dbReference>
<dbReference type="Gramene" id="TuG1812G0300004533.01.T01">
    <property type="protein sequence ID" value="TuG1812G0300004533.01.T01"/>
    <property type="gene ID" value="TuG1812G0300004533.01"/>
</dbReference>
<dbReference type="Proteomes" id="UP000015106">
    <property type="component" value="Chromosome 3"/>
</dbReference>
<dbReference type="AlphaFoldDB" id="A0A8R7PW79"/>
<evidence type="ECO:0000313" key="3">
    <source>
        <dbReference type="Proteomes" id="UP000015106"/>
    </source>
</evidence>
<organism evidence="2 3">
    <name type="scientific">Triticum urartu</name>
    <name type="common">Red wild einkorn</name>
    <name type="synonym">Crithodium urartu</name>
    <dbReference type="NCBI Taxonomy" id="4572"/>
    <lineage>
        <taxon>Eukaryota</taxon>
        <taxon>Viridiplantae</taxon>
        <taxon>Streptophyta</taxon>
        <taxon>Embryophyta</taxon>
        <taxon>Tracheophyta</taxon>
        <taxon>Spermatophyta</taxon>
        <taxon>Magnoliopsida</taxon>
        <taxon>Liliopsida</taxon>
        <taxon>Poales</taxon>
        <taxon>Poaceae</taxon>
        <taxon>BOP clade</taxon>
        <taxon>Pooideae</taxon>
        <taxon>Triticodae</taxon>
        <taxon>Triticeae</taxon>
        <taxon>Triticinae</taxon>
        <taxon>Triticum</taxon>
    </lineage>
</organism>
<reference evidence="2" key="2">
    <citation type="submission" date="2018-03" db="EMBL/GenBank/DDBJ databases">
        <title>The Triticum urartu genome reveals the dynamic nature of wheat genome evolution.</title>
        <authorList>
            <person name="Ling H."/>
            <person name="Ma B."/>
            <person name="Shi X."/>
            <person name="Liu H."/>
            <person name="Dong L."/>
            <person name="Sun H."/>
            <person name="Cao Y."/>
            <person name="Gao Q."/>
            <person name="Zheng S."/>
            <person name="Li Y."/>
            <person name="Yu Y."/>
            <person name="Du H."/>
            <person name="Qi M."/>
            <person name="Li Y."/>
            <person name="Yu H."/>
            <person name="Cui Y."/>
            <person name="Wang N."/>
            <person name="Chen C."/>
            <person name="Wu H."/>
            <person name="Zhao Y."/>
            <person name="Zhang J."/>
            <person name="Li Y."/>
            <person name="Zhou W."/>
            <person name="Zhang B."/>
            <person name="Hu W."/>
            <person name="Eijk M."/>
            <person name="Tang J."/>
            <person name="Witsenboer H."/>
            <person name="Zhao S."/>
            <person name="Li Z."/>
            <person name="Zhang A."/>
            <person name="Wang D."/>
            <person name="Liang C."/>
        </authorList>
    </citation>
    <scope>NUCLEOTIDE SEQUENCE [LARGE SCALE GENOMIC DNA]</scope>
    <source>
        <strain evidence="2">cv. G1812</strain>
    </source>
</reference>